<name>A0A518RCC8_9SPHN</name>
<dbReference type="AlphaFoldDB" id="A0A518RCC8"/>
<proteinExistence type="predicted"/>
<sequence length="207" mass="22866">MSSYTRLALNSTARLERADYLYACRPRAHNGRAVCVLTLIALILSGATSGAARTSSRNSTLLNEVQKPQAAALAIHTKATERRNVSEKKPQSWMPNNAQVAKIEALLSGRLLVGAPLAERVRVYSGTREGGKRYVIGKLLTPDWHGQEFNPDHRDERRMESWQAGRYIVPLSKLPSRVSALPDTSCSQIKVIFNVELGIIQDNGCLK</sequence>
<protein>
    <submittedName>
        <fullName evidence="1">Uncharacterized protein</fullName>
    </submittedName>
</protein>
<dbReference type="EMBL" id="CP042239">
    <property type="protein sequence ID" value="QDX25064.1"/>
    <property type="molecule type" value="Genomic_DNA"/>
</dbReference>
<dbReference type="Proteomes" id="UP000318055">
    <property type="component" value="Chromosome"/>
</dbReference>
<evidence type="ECO:0000313" key="2">
    <source>
        <dbReference type="Proteomes" id="UP000318055"/>
    </source>
</evidence>
<keyword evidence="2" id="KW-1185">Reference proteome</keyword>
<accession>A0A518RCC8</accession>
<gene>
    <name evidence="1" type="ORF">FPZ54_02835</name>
</gene>
<dbReference type="KEGG" id="ssua:FPZ54_02835"/>
<organism evidence="1 2">
    <name type="scientific">Sphingomonas suaedae</name>
    <dbReference type="NCBI Taxonomy" id="2599297"/>
    <lineage>
        <taxon>Bacteria</taxon>
        <taxon>Pseudomonadati</taxon>
        <taxon>Pseudomonadota</taxon>
        <taxon>Alphaproteobacteria</taxon>
        <taxon>Sphingomonadales</taxon>
        <taxon>Sphingomonadaceae</taxon>
        <taxon>Sphingomonas</taxon>
    </lineage>
</organism>
<evidence type="ECO:0000313" key="1">
    <source>
        <dbReference type="EMBL" id="QDX25064.1"/>
    </source>
</evidence>
<dbReference type="RefSeq" id="WP_145844819.1">
    <property type="nucleotide sequence ID" value="NZ_CP042239.1"/>
</dbReference>
<reference evidence="1 2" key="1">
    <citation type="submission" date="2019-07" db="EMBL/GenBank/DDBJ databases">
        <title>Sphingomonas alkalisoli sp. nov., isolated from rhizosphere soil of Suaedae salsa.</title>
        <authorList>
            <person name="Zhang H."/>
            <person name="Xu L."/>
            <person name="Zhang J.-X."/>
            <person name="Sun J.-Q."/>
        </authorList>
    </citation>
    <scope>NUCLEOTIDE SEQUENCE [LARGE SCALE GENOMIC DNA]</scope>
    <source>
        <strain evidence="1 2">XS-10</strain>
    </source>
</reference>